<feature type="compositionally biased region" description="Low complexity" evidence="2">
    <location>
        <begin position="481"/>
        <end position="501"/>
    </location>
</feature>
<organism evidence="4 5">
    <name type="scientific">Collinsella tanakaei</name>
    <dbReference type="NCBI Taxonomy" id="626935"/>
    <lineage>
        <taxon>Bacteria</taxon>
        <taxon>Bacillati</taxon>
        <taxon>Actinomycetota</taxon>
        <taxon>Coriobacteriia</taxon>
        <taxon>Coriobacteriales</taxon>
        <taxon>Coriobacteriaceae</taxon>
        <taxon>Collinsella</taxon>
    </lineage>
</organism>
<dbReference type="AlphaFoldDB" id="A0A3E4QWW6"/>
<dbReference type="Proteomes" id="UP000260943">
    <property type="component" value="Unassembled WGS sequence"/>
</dbReference>
<protein>
    <submittedName>
        <fullName evidence="4">GAF domain-containing protein</fullName>
    </submittedName>
</protein>
<dbReference type="SUPFAM" id="SSF55785">
    <property type="entry name" value="PYP-like sensor domain (PAS domain)"/>
    <property type="match status" value="1"/>
</dbReference>
<dbReference type="InterPro" id="IPR036457">
    <property type="entry name" value="PPM-type-like_dom_sf"/>
</dbReference>
<evidence type="ECO:0000313" key="5">
    <source>
        <dbReference type="Proteomes" id="UP000260943"/>
    </source>
</evidence>
<dbReference type="InterPro" id="IPR035965">
    <property type="entry name" value="PAS-like_dom_sf"/>
</dbReference>
<dbReference type="Pfam" id="PF07228">
    <property type="entry name" value="SpoIIE"/>
    <property type="match status" value="1"/>
</dbReference>
<dbReference type="PANTHER" id="PTHR43156">
    <property type="entry name" value="STAGE II SPORULATION PROTEIN E-RELATED"/>
    <property type="match status" value="1"/>
</dbReference>
<dbReference type="EMBL" id="QSRJ01000002">
    <property type="protein sequence ID" value="RGL11736.1"/>
    <property type="molecule type" value="Genomic_DNA"/>
</dbReference>
<gene>
    <name evidence="4" type="ORF">DXC81_02235</name>
</gene>
<evidence type="ECO:0000256" key="1">
    <source>
        <dbReference type="ARBA" id="ARBA00022801"/>
    </source>
</evidence>
<evidence type="ECO:0000259" key="3">
    <source>
        <dbReference type="SMART" id="SM00331"/>
    </source>
</evidence>
<reference evidence="4 5" key="1">
    <citation type="submission" date="2018-08" db="EMBL/GenBank/DDBJ databases">
        <title>A genome reference for cultivated species of the human gut microbiota.</title>
        <authorList>
            <person name="Zou Y."/>
            <person name="Xue W."/>
            <person name="Luo G."/>
        </authorList>
    </citation>
    <scope>NUCLEOTIDE SEQUENCE [LARGE SCALE GENOMIC DNA]</scope>
    <source>
        <strain evidence="4 5">TF08-14</strain>
    </source>
</reference>
<dbReference type="Gene3D" id="3.30.450.20">
    <property type="entry name" value="PAS domain"/>
    <property type="match status" value="1"/>
</dbReference>
<accession>A0A3E4QWW6</accession>
<evidence type="ECO:0000256" key="2">
    <source>
        <dbReference type="SAM" id="MobiDB-lite"/>
    </source>
</evidence>
<dbReference type="Gene3D" id="3.60.40.10">
    <property type="entry name" value="PPM-type phosphatase domain"/>
    <property type="match status" value="1"/>
</dbReference>
<feature type="region of interest" description="Disordered" evidence="2">
    <location>
        <begin position="471"/>
        <end position="502"/>
    </location>
</feature>
<dbReference type="RefSeq" id="WP_117679083.1">
    <property type="nucleotide sequence ID" value="NZ_QSRJ01000002.1"/>
</dbReference>
<proteinExistence type="predicted"/>
<dbReference type="PANTHER" id="PTHR43156:SF2">
    <property type="entry name" value="STAGE II SPORULATION PROTEIN E"/>
    <property type="match status" value="1"/>
</dbReference>
<dbReference type="InterPro" id="IPR052016">
    <property type="entry name" value="Bact_Sigma-Reg"/>
</dbReference>
<keyword evidence="1" id="KW-0378">Hydrolase</keyword>
<feature type="domain" description="PPM-type phosphatase" evidence="3">
    <location>
        <begin position="569"/>
        <end position="794"/>
    </location>
</feature>
<dbReference type="SUPFAM" id="SSF55781">
    <property type="entry name" value="GAF domain-like"/>
    <property type="match status" value="1"/>
</dbReference>
<evidence type="ECO:0000313" key="4">
    <source>
        <dbReference type="EMBL" id="RGL11736.1"/>
    </source>
</evidence>
<name>A0A3E4QWW6_9ACTN</name>
<dbReference type="InterPro" id="IPR001932">
    <property type="entry name" value="PPM-type_phosphatase-like_dom"/>
</dbReference>
<dbReference type="InterPro" id="IPR029016">
    <property type="entry name" value="GAF-like_dom_sf"/>
</dbReference>
<dbReference type="Pfam" id="PF01590">
    <property type="entry name" value="GAF"/>
    <property type="match status" value="1"/>
</dbReference>
<dbReference type="GO" id="GO:0016791">
    <property type="term" value="F:phosphatase activity"/>
    <property type="evidence" value="ECO:0007669"/>
    <property type="project" value="TreeGrafter"/>
</dbReference>
<sequence length="802" mass="87130">MEAIAHEEFPNLARLVEITSDAVVVCQPDGCVLHVNKQFLSLVSGMRENVIGIDIKDMLFSDTFERSEDHRLPFGVDGSENTLMLKLSDGSFIPVSVRSLMMTPPKFTGLSHRPPRVLVVLRNLEEQYAKDRRAKRLLSELQAANKRLSGTLSVIMSTVGSEDLSALLDTVLNKLADTLNADGTTIYFSESGGFKLRGASKSLAGEYLPDFIPYGAGIGTYVTREAHACRFSIAPATEPRGPFSAVFYDIDARVSTPIRVQDTPPFKTVIAAPVFYGTQVLGIIELGWKRHTTPRVSEVRVLEVICDYLSIELVGLVGSMRSQRAAELTRSLNQMRDAMFSLEDQPRESRGQIVSELKRMLSCRICPVVFDATLKSYVIDFEGGSRVALPCSVDDAFFSSKVPASRLSAPADALSPGAGATQPDLKNARLVRVDRTTKMGDWLYAHGLPSQGVFIDMGRGVVLDAMSPEHDIADGEDSAQTGGATTGDPSSAASSSTSLASVEQPDASVRMFLLLRDGTQEPIDDMEYDYLLRLVHDLELIEAGVRNKKEEQRIAQTLQGGMRSQLGRVPGITSDSLYSSATKQALVGGDFYTLIRLPDDRAVMILGDVSGKGVEAASMSALVKTALTAYAWEGRSPVGLARSLNSMLMGFSRVETFATMFIAKIDLRAGTAVYCSAGHPPTMIARVPHEGRNIAAEVEMLSVQSGVVGAFENMVYETGSFTFEKGDIMFMYTDGAIEARNAQGDFFGEQRLRDLLLTQSLQGIEGLCDNVLLSLDEFTGSVLDDDIAMVALRFDAGRSDAL</sequence>
<dbReference type="SMART" id="SM00331">
    <property type="entry name" value="PP2C_SIG"/>
    <property type="match status" value="1"/>
</dbReference>
<dbReference type="Gene3D" id="3.30.450.40">
    <property type="match status" value="1"/>
</dbReference>
<dbReference type="InterPro" id="IPR003018">
    <property type="entry name" value="GAF"/>
</dbReference>
<comment type="caution">
    <text evidence="4">The sequence shown here is derived from an EMBL/GenBank/DDBJ whole genome shotgun (WGS) entry which is preliminary data.</text>
</comment>